<evidence type="ECO:0000313" key="2">
    <source>
        <dbReference type="Proteomes" id="UP000308600"/>
    </source>
</evidence>
<keyword evidence="2" id="KW-1185">Reference proteome</keyword>
<protein>
    <submittedName>
        <fullName evidence="1">Uncharacterized protein</fullName>
    </submittedName>
</protein>
<name>A0ACD2ZXC6_9AGAR</name>
<organism evidence="1 2">
    <name type="scientific">Pluteus cervinus</name>
    <dbReference type="NCBI Taxonomy" id="181527"/>
    <lineage>
        <taxon>Eukaryota</taxon>
        <taxon>Fungi</taxon>
        <taxon>Dikarya</taxon>
        <taxon>Basidiomycota</taxon>
        <taxon>Agaricomycotina</taxon>
        <taxon>Agaricomycetes</taxon>
        <taxon>Agaricomycetidae</taxon>
        <taxon>Agaricales</taxon>
        <taxon>Pluteineae</taxon>
        <taxon>Pluteaceae</taxon>
        <taxon>Pluteus</taxon>
    </lineage>
</organism>
<feature type="non-terminal residue" evidence="1">
    <location>
        <position position="246"/>
    </location>
</feature>
<gene>
    <name evidence="1" type="ORF">BDN72DRAFT_733400</name>
</gene>
<reference evidence="1 2" key="1">
    <citation type="journal article" date="2019" name="Nat. Ecol. Evol.">
        <title>Megaphylogeny resolves global patterns of mushroom evolution.</title>
        <authorList>
            <person name="Varga T."/>
            <person name="Krizsan K."/>
            <person name="Foldi C."/>
            <person name="Dima B."/>
            <person name="Sanchez-Garcia M."/>
            <person name="Sanchez-Ramirez S."/>
            <person name="Szollosi G.J."/>
            <person name="Szarkandi J.G."/>
            <person name="Papp V."/>
            <person name="Albert L."/>
            <person name="Andreopoulos W."/>
            <person name="Angelini C."/>
            <person name="Antonin V."/>
            <person name="Barry K.W."/>
            <person name="Bougher N.L."/>
            <person name="Buchanan P."/>
            <person name="Buyck B."/>
            <person name="Bense V."/>
            <person name="Catcheside P."/>
            <person name="Chovatia M."/>
            <person name="Cooper J."/>
            <person name="Damon W."/>
            <person name="Desjardin D."/>
            <person name="Finy P."/>
            <person name="Geml J."/>
            <person name="Haridas S."/>
            <person name="Hughes K."/>
            <person name="Justo A."/>
            <person name="Karasinski D."/>
            <person name="Kautmanova I."/>
            <person name="Kiss B."/>
            <person name="Kocsube S."/>
            <person name="Kotiranta H."/>
            <person name="LaButti K.M."/>
            <person name="Lechner B.E."/>
            <person name="Liimatainen K."/>
            <person name="Lipzen A."/>
            <person name="Lukacs Z."/>
            <person name="Mihaltcheva S."/>
            <person name="Morgado L.N."/>
            <person name="Niskanen T."/>
            <person name="Noordeloos M.E."/>
            <person name="Ohm R.A."/>
            <person name="Ortiz-Santana B."/>
            <person name="Ovrebo C."/>
            <person name="Racz N."/>
            <person name="Riley R."/>
            <person name="Savchenko A."/>
            <person name="Shiryaev A."/>
            <person name="Soop K."/>
            <person name="Spirin V."/>
            <person name="Szebenyi C."/>
            <person name="Tomsovsky M."/>
            <person name="Tulloss R.E."/>
            <person name="Uehling J."/>
            <person name="Grigoriev I.V."/>
            <person name="Vagvolgyi C."/>
            <person name="Papp T."/>
            <person name="Martin F.M."/>
            <person name="Miettinen O."/>
            <person name="Hibbett D.S."/>
            <person name="Nagy L.G."/>
        </authorList>
    </citation>
    <scope>NUCLEOTIDE SEQUENCE [LARGE SCALE GENOMIC DNA]</scope>
    <source>
        <strain evidence="1 2">NL-1719</strain>
    </source>
</reference>
<accession>A0ACD2ZXC6</accession>
<feature type="non-terminal residue" evidence="1">
    <location>
        <position position="1"/>
    </location>
</feature>
<sequence>PNNTAWCKAVEEFLFSLGFGLRGEHNLRRPFENALRWYSSLKHLTSASFSSLQPSISTSISVANTRKRVQSDSAGSEASTPSSPFPTPDPRDRPLEYLRRRCPLCFGGEFPSQVHMEVDAVVCLDACFTQKRNKGPRDPERRQRNVPTGPDDPESEDVCEDYLAVPNSVLNGCEASFTAADERREKASTQFFDDTALMALLCRHDRVLWIANMRSAGEKQHYTLVLLETLFQHLPLIFKIGLLYDI</sequence>
<evidence type="ECO:0000313" key="1">
    <source>
        <dbReference type="EMBL" id="TFK58163.1"/>
    </source>
</evidence>
<dbReference type="Proteomes" id="UP000308600">
    <property type="component" value="Unassembled WGS sequence"/>
</dbReference>
<proteinExistence type="predicted"/>
<dbReference type="EMBL" id="ML209584">
    <property type="protein sequence ID" value="TFK58163.1"/>
    <property type="molecule type" value="Genomic_DNA"/>
</dbReference>